<accession>A0A4R6UJH6</accession>
<dbReference type="AlphaFoldDB" id="A0A4R6UJH6"/>
<keyword evidence="3" id="KW-1185">Reference proteome</keyword>
<dbReference type="EMBL" id="SNYL01000001">
    <property type="protein sequence ID" value="TDQ45215.1"/>
    <property type="molecule type" value="Genomic_DNA"/>
</dbReference>
<dbReference type="InterPro" id="IPR002716">
    <property type="entry name" value="PIN_dom"/>
</dbReference>
<dbReference type="SUPFAM" id="SSF88723">
    <property type="entry name" value="PIN domain-like"/>
    <property type="match status" value="1"/>
</dbReference>
<evidence type="ECO:0000313" key="3">
    <source>
        <dbReference type="Proteomes" id="UP000295510"/>
    </source>
</evidence>
<dbReference type="Pfam" id="PF13470">
    <property type="entry name" value="PIN_3"/>
    <property type="match status" value="1"/>
</dbReference>
<dbReference type="Proteomes" id="UP000295510">
    <property type="component" value="Unassembled WGS sequence"/>
</dbReference>
<sequence>MRVFVIDTNWLLDLWVFDDPQARPLRHVLESRQAQWVATEAMRAEFERVLTYPAVQRWQRHHGGSPAHALAAFDRHHRRVAAAPGCGLRCQDPDDQGFIDLAVAHRAVLLSKDRAVLALRAPLQRLGVAVHAQAPPI</sequence>
<evidence type="ECO:0000313" key="2">
    <source>
        <dbReference type="EMBL" id="TDQ45215.1"/>
    </source>
</evidence>
<dbReference type="OrthoDB" id="9802272at2"/>
<protein>
    <submittedName>
        <fullName evidence="2">Putative nucleic acid-binding protein</fullName>
    </submittedName>
</protein>
<dbReference type="InterPro" id="IPR002850">
    <property type="entry name" value="PIN_toxin-like"/>
</dbReference>
<gene>
    <name evidence="2" type="ORF">DFR43_101116</name>
</gene>
<organism evidence="2 3">
    <name type="scientific">Tepidicella xavieri</name>
    <dbReference type="NCBI Taxonomy" id="360241"/>
    <lineage>
        <taxon>Bacteria</taxon>
        <taxon>Pseudomonadati</taxon>
        <taxon>Pseudomonadota</taxon>
        <taxon>Betaproteobacteria</taxon>
        <taxon>Burkholderiales</taxon>
        <taxon>Tepidicella</taxon>
    </lineage>
</organism>
<dbReference type="RefSeq" id="WP_133595418.1">
    <property type="nucleotide sequence ID" value="NZ_SNYL01000001.1"/>
</dbReference>
<dbReference type="PANTHER" id="PTHR34610:SF3">
    <property type="entry name" value="SSL7007 PROTEIN"/>
    <property type="match status" value="1"/>
</dbReference>
<reference evidence="2 3" key="1">
    <citation type="submission" date="2019-03" db="EMBL/GenBank/DDBJ databases">
        <title>Genomic Encyclopedia of Type Strains, Phase IV (KMG-IV): sequencing the most valuable type-strain genomes for metagenomic binning, comparative biology and taxonomic classification.</title>
        <authorList>
            <person name="Goeker M."/>
        </authorList>
    </citation>
    <scope>NUCLEOTIDE SEQUENCE [LARGE SCALE GENOMIC DNA]</scope>
    <source>
        <strain evidence="2 3">DSM 19605</strain>
    </source>
</reference>
<dbReference type="InterPro" id="IPR029060">
    <property type="entry name" value="PIN-like_dom_sf"/>
</dbReference>
<evidence type="ECO:0000259" key="1">
    <source>
        <dbReference type="Pfam" id="PF13470"/>
    </source>
</evidence>
<comment type="caution">
    <text evidence="2">The sequence shown here is derived from an EMBL/GenBank/DDBJ whole genome shotgun (WGS) entry which is preliminary data.</text>
</comment>
<name>A0A4R6UJH6_9BURK</name>
<proteinExistence type="predicted"/>
<dbReference type="PANTHER" id="PTHR34610">
    <property type="entry name" value="SSL7007 PROTEIN"/>
    <property type="match status" value="1"/>
</dbReference>
<feature type="domain" description="PIN" evidence="1">
    <location>
        <begin position="4"/>
        <end position="114"/>
    </location>
</feature>